<reference evidence="1 2" key="1">
    <citation type="submission" date="2022-05" db="EMBL/GenBank/DDBJ databases">
        <title>A multi-omics perspective on studying reproductive biology in Daphnia sinensis.</title>
        <authorList>
            <person name="Jia J."/>
        </authorList>
    </citation>
    <scope>NUCLEOTIDE SEQUENCE [LARGE SCALE GENOMIC DNA]</scope>
    <source>
        <strain evidence="1 2">WSL</strain>
    </source>
</reference>
<sequence>MGYNKNSPRETCLNAHVDCWALINVVHESFPDDLVQLYTTRGRSYTTGNIIKAIDISCVCGTDRK</sequence>
<accession>A0AAD5PMI9</accession>
<dbReference type="Proteomes" id="UP000820818">
    <property type="component" value="Linkage Group LG9"/>
</dbReference>
<name>A0AAD5PMI9_9CRUS</name>
<comment type="caution">
    <text evidence="1">The sequence shown here is derived from an EMBL/GenBank/DDBJ whole genome shotgun (WGS) entry which is preliminary data.</text>
</comment>
<protein>
    <submittedName>
        <fullName evidence="1">Uncharacterized protein</fullName>
    </submittedName>
</protein>
<dbReference type="EMBL" id="WJBH02000009">
    <property type="protein sequence ID" value="KAI9553126.1"/>
    <property type="molecule type" value="Genomic_DNA"/>
</dbReference>
<evidence type="ECO:0000313" key="1">
    <source>
        <dbReference type="EMBL" id="KAI9553126.1"/>
    </source>
</evidence>
<keyword evidence="2" id="KW-1185">Reference proteome</keyword>
<proteinExistence type="predicted"/>
<dbReference type="AlphaFoldDB" id="A0AAD5PMI9"/>
<organism evidence="1 2">
    <name type="scientific">Daphnia sinensis</name>
    <dbReference type="NCBI Taxonomy" id="1820382"/>
    <lineage>
        <taxon>Eukaryota</taxon>
        <taxon>Metazoa</taxon>
        <taxon>Ecdysozoa</taxon>
        <taxon>Arthropoda</taxon>
        <taxon>Crustacea</taxon>
        <taxon>Branchiopoda</taxon>
        <taxon>Diplostraca</taxon>
        <taxon>Cladocera</taxon>
        <taxon>Anomopoda</taxon>
        <taxon>Daphniidae</taxon>
        <taxon>Daphnia</taxon>
        <taxon>Daphnia similis group</taxon>
    </lineage>
</organism>
<evidence type="ECO:0000313" key="2">
    <source>
        <dbReference type="Proteomes" id="UP000820818"/>
    </source>
</evidence>
<gene>
    <name evidence="1" type="ORF">GHT06_021018</name>
</gene>